<dbReference type="RefSeq" id="WP_085192077.1">
    <property type="nucleotide sequence ID" value="NZ_AP022605.1"/>
</dbReference>
<reference evidence="1 4" key="2">
    <citation type="journal article" date="2019" name="Emerg. Microbes Infect.">
        <title>Comprehensive subspecies identification of 175 nontuberculous mycobacteria species based on 7547 genomic profiles.</title>
        <authorList>
            <person name="Matsumoto Y."/>
            <person name="Kinjo T."/>
            <person name="Motooka D."/>
            <person name="Nabeya D."/>
            <person name="Jung N."/>
            <person name="Uechi K."/>
            <person name="Horii T."/>
            <person name="Iida T."/>
            <person name="Fujita J."/>
            <person name="Nakamura S."/>
        </authorList>
    </citation>
    <scope>NUCLEOTIDE SEQUENCE [LARGE SCALE GENOMIC DNA]</scope>
    <source>
        <strain evidence="1 4">JCM 12405</strain>
    </source>
</reference>
<dbReference type="OrthoDB" id="5346627at2"/>
<dbReference type="EMBL" id="AP022605">
    <property type="protein sequence ID" value="BBZ09309.1"/>
    <property type="molecule type" value="Genomic_DNA"/>
</dbReference>
<dbReference type="KEGG" id="mdr:MDOR_34780"/>
<reference evidence="2 3" key="1">
    <citation type="submission" date="2016-01" db="EMBL/GenBank/DDBJ databases">
        <title>The new phylogeny of the genus Mycobacterium.</title>
        <authorList>
            <person name="Tarcisio F."/>
            <person name="Conor M."/>
            <person name="Antonella G."/>
            <person name="Elisabetta G."/>
            <person name="Giulia F.S."/>
            <person name="Sara T."/>
            <person name="Anna F."/>
            <person name="Clotilde B."/>
            <person name="Roberto B."/>
            <person name="Veronica D.S."/>
            <person name="Fabio R."/>
            <person name="Monica P."/>
            <person name="Olivier J."/>
            <person name="Enrico T."/>
            <person name="Nicola S."/>
        </authorList>
    </citation>
    <scope>NUCLEOTIDE SEQUENCE [LARGE SCALE GENOMIC DNA]</scope>
    <source>
        <strain evidence="2 3">DSM 44339</strain>
    </source>
</reference>
<accession>A0A1X1T2M5</accession>
<dbReference type="EMBL" id="LQOS01000041">
    <property type="protein sequence ID" value="ORV38495.1"/>
    <property type="molecule type" value="Genomic_DNA"/>
</dbReference>
<dbReference type="Proteomes" id="UP000467201">
    <property type="component" value="Chromosome"/>
</dbReference>
<dbReference type="Proteomes" id="UP000193564">
    <property type="component" value="Unassembled WGS sequence"/>
</dbReference>
<sequence length="143" mass="15861">MTEIDGGVPEDAGEHADALRRILARIPPRWGRRIDVGAGWYPLIIELDAALAEIDPAYVLCQVKEKVGGLRYYTQETDDLTVEGRDRCAVLIEEAEKRSGATCEMCGQPGSLHTNGRRWYRTLCAGHADEKGYSKVSPVERDS</sequence>
<evidence type="ECO:0000313" key="4">
    <source>
        <dbReference type="Proteomes" id="UP000467201"/>
    </source>
</evidence>
<evidence type="ECO:0000313" key="2">
    <source>
        <dbReference type="EMBL" id="ORV38495.1"/>
    </source>
</evidence>
<gene>
    <name evidence="2" type="ORF">AWC01_14590</name>
    <name evidence="1" type="ORF">MDOR_34780</name>
</gene>
<proteinExistence type="predicted"/>
<organism evidence="2 3">
    <name type="scientific">Mycolicibacterium doricum</name>
    <dbReference type="NCBI Taxonomy" id="126673"/>
    <lineage>
        <taxon>Bacteria</taxon>
        <taxon>Bacillati</taxon>
        <taxon>Actinomycetota</taxon>
        <taxon>Actinomycetes</taxon>
        <taxon>Mycobacteriales</taxon>
        <taxon>Mycobacteriaceae</taxon>
        <taxon>Mycolicibacterium</taxon>
    </lineage>
</organism>
<protein>
    <submittedName>
        <fullName evidence="2">Uncharacterized protein</fullName>
    </submittedName>
</protein>
<evidence type="ECO:0000313" key="1">
    <source>
        <dbReference type="EMBL" id="BBZ09309.1"/>
    </source>
</evidence>
<evidence type="ECO:0000313" key="3">
    <source>
        <dbReference type="Proteomes" id="UP000193564"/>
    </source>
</evidence>
<dbReference type="AlphaFoldDB" id="A0A1X1T2M5"/>
<name>A0A1X1T2M5_9MYCO</name>
<reference evidence="1" key="3">
    <citation type="submission" date="2020-02" db="EMBL/GenBank/DDBJ databases">
        <authorList>
            <person name="Matsumoto Y."/>
            <person name="Motooka D."/>
            <person name="Nakamura S."/>
        </authorList>
    </citation>
    <scope>NUCLEOTIDE SEQUENCE</scope>
    <source>
        <strain evidence="1">JCM 12405</strain>
    </source>
</reference>
<dbReference type="STRING" id="126673.AWC01_14590"/>
<keyword evidence="3" id="KW-1185">Reference proteome</keyword>